<evidence type="ECO:0000313" key="2">
    <source>
        <dbReference type="Proteomes" id="UP000001694"/>
    </source>
</evidence>
<dbReference type="RefSeq" id="WP_012350720.1">
    <property type="nucleotide sequence ID" value="NC_010525.1"/>
</dbReference>
<evidence type="ECO:0000313" key="1">
    <source>
        <dbReference type="EMBL" id="ACB40301.1"/>
    </source>
</evidence>
<name>B1Y972_PYRNV</name>
<dbReference type="STRING" id="444157.Tneu_1375"/>
<dbReference type="eggNOG" id="arCOG05568">
    <property type="taxonomic scope" value="Archaea"/>
</dbReference>
<organism evidence="1 2">
    <name type="scientific">Pyrobaculum neutrophilum (strain DSM 2338 / JCM 9278 / NBRC 100436 / V24Sta)</name>
    <name type="common">Thermoproteus neutrophilus</name>
    <dbReference type="NCBI Taxonomy" id="444157"/>
    <lineage>
        <taxon>Archaea</taxon>
        <taxon>Thermoproteota</taxon>
        <taxon>Thermoprotei</taxon>
        <taxon>Thermoproteales</taxon>
        <taxon>Thermoproteaceae</taxon>
        <taxon>Pyrobaculum</taxon>
    </lineage>
</organism>
<dbReference type="HOGENOM" id="CLU_2420168_0_0_2"/>
<reference evidence="1" key="1">
    <citation type="submission" date="2008-03" db="EMBL/GenBank/DDBJ databases">
        <title>Complete sequence of Thermoproteus neutrophilus V24Sta.</title>
        <authorList>
            <consortium name="US DOE Joint Genome Institute"/>
            <person name="Copeland A."/>
            <person name="Lucas S."/>
            <person name="Lapidus A."/>
            <person name="Glavina del Rio T."/>
            <person name="Dalin E."/>
            <person name="Tice H."/>
            <person name="Bruce D."/>
            <person name="Goodwin L."/>
            <person name="Pitluck S."/>
            <person name="Sims D."/>
            <person name="Brettin T."/>
            <person name="Detter J.C."/>
            <person name="Han C."/>
            <person name="Kuske C.R."/>
            <person name="Schmutz J."/>
            <person name="Larimer F."/>
            <person name="Land M."/>
            <person name="Hauser L."/>
            <person name="Kyrpides N."/>
            <person name="Mikhailova N."/>
            <person name="Biddle J.F."/>
            <person name="Zhang Z."/>
            <person name="Fitz-Gibbon S.T."/>
            <person name="Lowe T.M."/>
            <person name="Saltikov C."/>
            <person name="House C.H."/>
            <person name="Richardson P."/>
        </authorList>
    </citation>
    <scope>NUCLEOTIDE SEQUENCE [LARGE SCALE GENOMIC DNA]</scope>
    <source>
        <strain evidence="1">V24Sta</strain>
    </source>
</reference>
<dbReference type="Proteomes" id="UP000001694">
    <property type="component" value="Chromosome"/>
</dbReference>
<keyword evidence="2" id="KW-1185">Reference proteome</keyword>
<gene>
    <name evidence="1" type="ordered locus">Tneu_1375</name>
</gene>
<accession>B1Y972</accession>
<proteinExistence type="predicted"/>
<dbReference type="GeneID" id="6164491"/>
<dbReference type="OrthoDB" id="27578at2157"/>
<dbReference type="EMBL" id="CP001014">
    <property type="protein sequence ID" value="ACB40301.1"/>
    <property type="molecule type" value="Genomic_DNA"/>
</dbReference>
<dbReference type="KEGG" id="tne:Tneu_1375"/>
<protein>
    <submittedName>
        <fullName evidence="1">Uncharacterized protein</fullName>
    </submittedName>
</protein>
<sequence>MDEAEYISAQVVRYIERKLGDAVKNVTVFVSFAEEGVEVEVDIEASVLVDDAYLQRIADEAAELGICIADLIKERGWPLDSKEAGRCWKN</sequence>
<dbReference type="AlphaFoldDB" id="B1Y972"/>